<feature type="region of interest" description="Disordered" evidence="1">
    <location>
        <begin position="1"/>
        <end position="22"/>
    </location>
</feature>
<reference evidence="2 3" key="1">
    <citation type="submission" date="2020-09" db="EMBL/GenBank/DDBJ databases">
        <title>De no assembly of potato wild relative species, Solanum commersonii.</title>
        <authorList>
            <person name="Cho K."/>
        </authorList>
    </citation>
    <scope>NUCLEOTIDE SEQUENCE [LARGE SCALE GENOMIC DNA]</scope>
    <source>
        <strain evidence="2">LZ3.2</strain>
        <tissue evidence="2">Leaf</tissue>
    </source>
</reference>
<proteinExistence type="predicted"/>
<evidence type="ECO:0000256" key="1">
    <source>
        <dbReference type="SAM" id="MobiDB-lite"/>
    </source>
</evidence>
<evidence type="ECO:0000313" key="3">
    <source>
        <dbReference type="Proteomes" id="UP000824120"/>
    </source>
</evidence>
<accession>A0A9J5WL10</accession>
<comment type="caution">
    <text evidence="2">The sequence shown here is derived from an EMBL/GenBank/DDBJ whole genome shotgun (WGS) entry which is preliminary data.</text>
</comment>
<dbReference type="AlphaFoldDB" id="A0A9J5WL10"/>
<gene>
    <name evidence="2" type="ORF">H5410_056727</name>
</gene>
<name>A0A9J5WL10_SOLCO</name>
<dbReference type="EMBL" id="JACXVP010000011">
    <property type="protein sequence ID" value="KAG5576593.1"/>
    <property type="molecule type" value="Genomic_DNA"/>
</dbReference>
<dbReference type="Proteomes" id="UP000824120">
    <property type="component" value="Chromosome 11"/>
</dbReference>
<organism evidence="2 3">
    <name type="scientific">Solanum commersonii</name>
    <name type="common">Commerson's wild potato</name>
    <name type="synonym">Commerson's nightshade</name>
    <dbReference type="NCBI Taxonomy" id="4109"/>
    <lineage>
        <taxon>Eukaryota</taxon>
        <taxon>Viridiplantae</taxon>
        <taxon>Streptophyta</taxon>
        <taxon>Embryophyta</taxon>
        <taxon>Tracheophyta</taxon>
        <taxon>Spermatophyta</taxon>
        <taxon>Magnoliopsida</taxon>
        <taxon>eudicotyledons</taxon>
        <taxon>Gunneridae</taxon>
        <taxon>Pentapetalae</taxon>
        <taxon>asterids</taxon>
        <taxon>lamiids</taxon>
        <taxon>Solanales</taxon>
        <taxon>Solanaceae</taxon>
        <taxon>Solanoideae</taxon>
        <taxon>Solaneae</taxon>
        <taxon>Solanum</taxon>
    </lineage>
</organism>
<keyword evidence="3" id="KW-1185">Reference proteome</keyword>
<evidence type="ECO:0000313" key="2">
    <source>
        <dbReference type="EMBL" id="KAG5576593.1"/>
    </source>
</evidence>
<protein>
    <submittedName>
        <fullName evidence="2">Uncharacterized protein</fullName>
    </submittedName>
</protein>
<sequence length="72" mass="8157">MDQHTGDTQDSGTVAERYRKWSHKEASHHQRSAIAASPAMADLPLQKEPPWRSLTMFFIPVTFSDVIFSLKA</sequence>